<feature type="region of interest" description="Disordered" evidence="1">
    <location>
        <begin position="1"/>
        <end position="33"/>
    </location>
</feature>
<feature type="transmembrane region" description="Helical" evidence="2">
    <location>
        <begin position="283"/>
        <end position="308"/>
    </location>
</feature>
<keyword evidence="3" id="KW-1185">Reference proteome</keyword>
<dbReference type="KEGG" id="tpal:117653411"/>
<evidence type="ECO:0000256" key="1">
    <source>
        <dbReference type="SAM" id="MobiDB-lite"/>
    </source>
</evidence>
<dbReference type="AlphaFoldDB" id="A0A6P9AA46"/>
<organism evidence="4">
    <name type="scientific">Thrips palmi</name>
    <name type="common">Melon thrips</name>
    <dbReference type="NCBI Taxonomy" id="161013"/>
    <lineage>
        <taxon>Eukaryota</taxon>
        <taxon>Metazoa</taxon>
        <taxon>Ecdysozoa</taxon>
        <taxon>Arthropoda</taxon>
        <taxon>Hexapoda</taxon>
        <taxon>Insecta</taxon>
        <taxon>Pterygota</taxon>
        <taxon>Neoptera</taxon>
        <taxon>Paraneoptera</taxon>
        <taxon>Thysanoptera</taxon>
        <taxon>Terebrantia</taxon>
        <taxon>Thripoidea</taxon>
        <taxon>Thripidae</taxon>
        <taxon>Thrips</taxon>
    </lineage>
</organism>
<proteinExistence type="predicted"/>
<protein>
    <submittedName>
        <fullName evidence="4">Uncharacterized protein LOC117653411 isoform X1</fullName>
    </submittedName>
</protein>
<keyword evidence="2" id="KW-1133">Transmembrane helix</keyword>
<dbReference type="Proteomes" id="UP000515158">
    <property type="component" value="Unplaced"/>
</dbReference>
<dbReference type="GeneID" id="117653411"/>
<dbReference type="PANTHER" id="PTHR21879:SF10">
    <property type="entry name" value="LP14110P"/>
    <property type="match status" value="1"/>
</dbReference>
<keyword evidence="2" id="KW-0472">Membrane</keyword>
<evidence type="ECO:0000256" key="2">
    <source>
        <dbReference type="SAM" id="Phobius"/>
    </source>
</evidence>
<evidence type="ECO:0000313" key="3">
    <source>
        <dbReference type="Proteomes" id="UP000515158"/>
    </source>
</evidence>
<reference evidence="4" key="1">
    <citation type="submission" date="2025-08" db="UniProtKB">
        <authorList>
            <consortium name="RefSeq"/>
        </authorList>
    </citation>
    <scope>IDENTIFICATION</scope>
    <source>
        <tissue evidence="4">Total insect</tissue>
    </source>
</reference>
<name>A0A6P9AA46_THRPL</name>
<dbReference type="InParanoid" id="A0A6P9AA46"/>
<evidence type="ECO:0000313" key="4">
    <source>
        <dbReference type="RefSeq" id="XP_034254957.1"/>
    </source>
</evidence>
<dbReference type="CTD" id="40756"/>
<sequence length="423" mass="46589">MTTRSTAPRSRSSRSPPCPRVTRATRATRATSNRTVLSTMNAAMALVAVLAAALVATAMGSGVVFKDDSGAPSRPAASRPAEAAVNATAFGEGRHLRGLRLPAGELDASLQDAYNEDSPQHGPGGVRHGKNLLDWIGLGTGPETDPYMARINNQCLEGDFSECFKSRALASLDDFFDKDLYDLNDNARVIRLPGVTLRSLAQEPYEYSTEARADEPEWDQFVKFLLRRVERFLKSTAIEVKLPQEVTGDGKYAPRFIEDIATEVDYIEDKTDTKFSRFRLKKLLIPMLVILKLFKLKLLLFLPLILGLASFKKVLGLFALVVPGLIGFFKFCGKSDLAGGYGSYGHSSFYKQPPPHRYPPHHSAPLYPSGGPYHQYAAGSAPYTEYRDNEQPAAPSSSVAFRDPEDSPAHDLAYQGYQNYKKK</sequence>
<feature type="transmembrane region" description="Helical" evidence="2">
    <location>
        <begin position="314"/>
        <end position="333"/>
    </location>
</feature>
<dbReference type="InterPro" id="IPR012464">
    <property type="entry name" value="DUF1676"/>
</dbReference>
<feature type="transmembrane region" description="Helical" evidence="2">
    <location>
        <begin position="42"/>
        <end position="65"/>
    </location>
</feature>
<dbReference type="OrthoDB" id="8196390at2759"/>
<dbReference type="PANTHER" id="PTHR21879">
    <property type="entry name" value="FI03362P-RELATED-RELATED"/>
    <property type="match status" value="1"/>
</dbReference>
<keyword evidence="2" id="KW-0812">Transmembrane</keyword>
<dbReference type="Pfam" id="PF07898">
    <property type="entry name" value="DUF1676"/>
    <property type="match status" value="1"/>
</dbReference>
<feature type="region of interest" description="Disordered" evidence="1">
    <location>
        <begin position="386"/>
        <end position="423"/>
    </location>
</feature>
<dbReference type="FunCoup" id="A0A6P9AA46">
    <property type="interactions" value="60"/>
</dbReference>
<dbReference type="GO" id="GO:0016020">
    <property type="term" value="C:membrane"/>
    <property type="evidence" value="ECO:0007669"/>
    <property type="project" value="TreeGrafter"/>
</dbReference>
<gene>
    <name evidence="4" type="primary">LOC117653411</name>
</gene>
<dbReference type="RefSeq" id="XP_034254957.1">
    <property type="nucleotide sequence ID" value="XM_034399066.1"/>
</dbReference>
<accession>A0A6P9AA46</accession>